<dbReference type="EMBL" id="LUGG01000001">
    <property type="protein sequence ID" value="OBZ79204.1"/>
    <property type="molecule type" value="Genomic_DNA"/>
</dbReference>
<evidence type="ECO:0000313" key="2">
    <source>
        <dbReference type="EMBL" id="OBZ79204.1"/>
    </source>
</evidence>
<feature type="region of interest" description="Disordered" evidence="1">
    <location>
        <begin position="72"/>
        <end position="125"/>
    </location>
</feature>
<protein>
    <submittedName>
        <fullName evidence="2">Uncharacterized protein</fullName>
    </submittedName>
</protein>
<dbReference type="AlphaFoldDB" id="A0A1C7MVX6"/>
<comment type="caution">
    <text evidence="2">The sequence shown here is derived from an EMBL/GenBank/DDBJ whole genome shotgun (WGS) entry which is preliminary data.</text>
</comment>
<keyword evidence="3" id="KW-1185">Reference proteome</keyword>
<sequence length="125" mass="13855">MSGHSASPAHQLRIAIALAALRHKPIDQSYEAYILDVQAKFPLSRSPSDGCEPWRARALLLEKNLKELQAKHQKDQTELYSLRKAQASGQDRSESPALVGGKKKQKKKTSTNTSSLTAVSRQPDY</sequence>
<dbReference type="Proteomes" id="UP000092993">
    <property type="component" value="Unassembled WGS sequence"/>
</dbReference>
<feature type="compositionally biased region" description="Polar residues" evidence="1">
    <location>
        <begin position="116"/>
        <end position="125"/>
    </location>
</feature>
<evidence type="ECO:0000256" key="1">
    <source>
        <dbReference type="SAM" id="MobiDB-lite"/>
    </source>
</evidence>
<name>A0A1C7MVX6_GRIFR</name>
<organism evidence="2 3">
    <name type="scientific">Grifola frondosa</name>
    <name type="common">Maitake</name>
    <name type="synonym">Polyporus frondosus</name>
    <dbReference type="NCBI Taxonomy" id="5627"/>
    <lineage>
        <taxon>Eukaryota</taxon>
        <taxon>Fungi</taxon>
        <taxon>Dikarya</taxon>
        <taxon>Basidiomycota</taxon>
        <taxon>Agaricomycotina</taxon>
        <taxon>Agaricomycetes</taxon>
        <taxon>Polyporales</taxon>
        <taxon>Grifolaceae</taxon>
        <taxon>Grifola</taxon>
    </lineage>
</organism>
<reference evidence="2 3" key="1">
    <citation type="submission" date="2016-03" db="EMBL/GenBank/DDBJ databases">
        <title>Whole genome sequencing of Grifola frondosa 9006-11.</title>
        <authorList>
            <person name="Min B."/>
            <person name="Park H."/>
            <person name="Kim J.-G."/>
            <person name="Cho H."/>
            <person name="Oh Y.-L."/>
            <person name="Kong W.-S."/>
            <person name="Choi I.-G."/>
        </authorList>
    </citation>
    <scope>NUCLEOTIDE SEQUENCE [LARGE SCALE GENOMIC DNA]</scope>
    <source>
        <strain evidence="2 3">9006-11</strain>
    </source>
</reference>
<proteinExistence type="predicted"/>
<evidence type="ECO:0000313" key="3">
    <source>
        <dbReference type="Proteomes" id="UP000092993"/>
    </source>
</evidence>
<gene>
    <name evidence="2" type="ORF">A0H81_00151</name>
</gene>
<dbReference type="OrthoDB" id="2803918at2759"/>
<accession>A0A1C7MVX6</accession>